<dbReference type="KEGG" id="dtl:H8F01_16725"/>
<dbReference type="InterPro" id="IPR050983">
    <property type="entry name" value="GST_Omega/HSP26"/>
</dbReference>
<sequence>MKLLYQSHSPYARKVLVFAHEAGLAERLEVIHHETSPTLRNEQVFALNPLGKVPVLITEDGTALFDSGVICEYLDGLHGGHPLIPANPSQRFRALRNQAIATGLADAGIAVRWEAQRRPEALRWAPLLEGHLQKVIASCDYLEKNVPGDDDVDIGSIALATALDWIAFRHVHDFRHERPRLAAWHARFCAREAMRATTFHGDTVDQLPPSDNARGAAYAVAMD</sequence>
<dbReference type="AlphaFoldDB" id="A0A7G8Q1Q6"/>
<dbReference type="Proteomes" id="UP000515873">
    <property type="component" value="Chromosome"/>
</dbReference>
<dbReference type="GO" id="GO:0005737">
    <property type="term" value="C:cytoplasm"/>
    <property type="evidence" value="ECO:0007669"/>
    <property type="project" value="TreeGrafter"/>
</dbReference>
<reference evidence="2 3" key="1">
    <citation type="submission" date="2020-08" db="EMBL/GenBank/DDBJ databases">
        <title>Dyella sp. G9 isolated from forest soil.</title>
        <authorList>
            <person name="Fu J."/>
            <person name="Qiu L."/>
        </authorList>
    </citation>
    <scope>NUCLEOTIDE SEQUENCE [LARGE SCALE GENOMIC DNA]</scope>
    <source>
        <strain evidence="2 3">G9</strain>
    </source>
</reference>
<name>A0A7G8Q1Q6_9GAMM</name>
<dbReference type="CDD" id="cd03049">
    <property type="entry name" value="GST_N_3"/>
    <property type="match status" value="1"/>
</dbReference>
<dbReference type="EMBL" id="CP060412">
    <property type="protein sequence ID" value="QNK00714.1"/>
    <property type="molecule type" value="Genomic_DNA"/>
</dbReference>
<feature type="domain" description="GST N-terminal" evidence="1">
    <location>
        <begin position="1"/>
        <end position="82"/>
    </location>
</feature>
<gene>
    <name evidence="2" type="ORF">H8F01_16725</name>
</gene>
<dbReference type="CDD" id="cd03205">
    <property type="entry name" value="GST_C_6"/>
    <property type="match status" value="1"/>
</dbReference>
<accession>A0A7G8Q1Q6</accession>
<dbReference type="InterPro" id="IPR036282">
    <property type="entry name" value="Glutathione-S-Trfase_C_sf"/>
</dbReference>
<dbReference type="SUPFAM" id="SSF47616">
    <property type="entry name" value="GST C-terminal domain-like"/>
    <property type="match status" value="1"/>
</dbReference>
<dbReference type="InterPro" id="IPR004045">
    <property type="entry name" value="Glutathione_S-Trfase_N"/>
</dbReference>
<dbReference type="SUPFAM" id="SSF52833">
    <property type="entry name" value="Thioredoxin-like"/>
    <property type="match status" value="1"/>
</dbReference>
<dbReference type="PANTHER" id="PTHR43968">
    <property type="match status" value="1"/>
</dbReference>
<dbReference type="Pfam" id="PF13410">
    <property type="entry name" value="GST_C_2"/>
    <property type="match status" value="1"/>
</dbReference>
<keyword evidence="2" id="KW-0808">Transferase</keyword>
<proteinExistence type="predicted"/>
<evidence type="ECO:0000313" key="2">
    <source>
        <dbReference type="EMBL" id="QNK00714.1"/>
    </source>
</evidence>
<organism evidence="2 3">
    <name type="scientific">Dyella telluris</name>
    <dbReference type="NCBI Taxonomy" id="2763498"/>
    <lineage>
        <taxon>Bacteria</taxon>
        <taxon>Pseudomonadati</taxon>
        <taxon>Pseudomonadota</taxon>
        <taxon>Gammaproteobacteria</taxon>
        <taxon>Lysobacterales</taxon>
        <taxon>Rhodanobacteraceae</taxon>
        <taxon>Dyella</taxon>
    </lineage>
</organism>
<evidence type="ECO:0000313" key="3">
    <source>
        <dbReference type="Proteomes" id="UP000515873"/>
    </source>
</evidence>
<dbReference type="Gene3D" id="1.20.1050.10">
    <property type="match status" value="1"/>
</dbReference>
<dbReference type="GO" id="GO:0016740">
    <property type="term" value="F:transferase activity"/>
    <property type="evidence" value="ECO:0007669"/>
    <property type="project" value="UniProtKB-KW"/>
</dbReference>
<dbReference type="PANTHER" id="PTHR43968:SF6">
    <property type="entry name" value="GLUTATHIONE S-TRANSFERASE OMEGA"/>
    <property type="match status" value="1"/>
</dbReference>
<dbReference type="Gene3D" id="3.40.30.10">
    <property type="entry name" value="Glutaredoxin"/>
    <property type="match status" value="1"/>
</dbReference>
<protein>
    <submittedName>
        <fullName evidence="2">Glutathione S-transferase</fullName>
    </submittedName>
</protein>
<keyword evidence="3" id="KW-1185">Reference proteome</keyword>
<dbReference type="RefSeq" id="WP_187056186.1">
    <property type="nucleotide sequence ID" value="NZ_CP060412.1"/>
</dbReference>
<dbReference type="PROSITE" id="PS50404">
    <property type="entry name" value="GST_NTER"/>
    <property type="match status" value="1"/>
</dbReference>
<dbReference type="Pfam" id="PF13409">
    <property type="entry name" value="GST_N_2"/>
    <property type="match status" value="1"/>
</dbReference>
<evidence type="ECO:0000259" key="1">
    <source>
        <dbReference type="PROSITE" id="PS50404"/>
    </source>
</evidence>
<dbReference type="InterPro" id="IPR036249">
    <property type="entry name" value="Thioredoxin-like_sf"/>
</dbReference>